<dbReference type="InterPro" id="IPR036388">
    <property type="entry name" value="WH-like_DNA-bd_sf"/>
</dbReference>
<dbReference type="RefSeq" id="WP_085188619.1">
    <property type="nucleotide sequence ID" value="NZ_AP022605.1"/>
</dbReference>
<proteinExistence type="predicted"/>
<dbReference type="OrthoDB" id="9808360at2"/>
<reference evidence="3 4" key="1">
    <citation type="submission" date="2016-01" db="EMBL/GenBank/DDBJ databases">
        <title>The new phylogeny of the genus Mycobacterium.</title>
        <authorList>
            <person name="Tarcisio F."/>
            <person name="Conor M."/>
            <person name="Antonella G."/>
            <person name="Elisabetta G."/>
            <person name="Giulia F.S."/>
            <person name="Sara T."/>
            <person name="Anna F."/>
            <person name="Clotilde B."/>
            <person name="Roberto B."/>
            <person name="Veronica D.S."/>
            <person name="Fabio R."/>
            <person name="Monica P."/>
            <person name="Olivier J."/>
            <person name="Enrico T."/>
            <person name="Nicola S."/>
        </authorList>
    </citation>
    <scope>NUCLEOTIDE SEQUENCE [LARGE SCALE GENOMIC DNA]</scope>
    <source>
        <strain evidence="3 4">DSM 44339</strain>
    </source>
</reference>
<gene>
    <name evidence="3" type="ORF">AWC01_04480</name>
    <name evidence="2" type="ORF">MDOR_27550</name>
</gene>
<protein>
    <submittedName>
        <fullName evidence="3">Rrf2 family transcriptional regulator</fullName>
    </submittedName>
</protein>
<organism evidence="3 4">
    <name type="scientific">Mycolicibacterium doricum</name>
    <dbReference type="NCBI Taxonomy" id="126673"/>
    <lineage>
        <taxon>Bacteria</taxon>
        <taxon>Bacillati</taxon>
        <taxon>Actinomycetota</taxon>
        <taxon>Actinomycetes</taxon>
        <taxon>Mycobacteriales</taxon>
        <taxon>Mycobacteriaceae</taxon>
        <taxon>Mycolicibacterium</taxon>
    </lineage>
</organism>
<sequence>MRMSAKAEYAVRAMVQLATVEDGVLVKTDDLAKAQGIPGQFLVDILSDLRTDRLVRSQRGRDGGYELARPAADISIADVLRCIDGPLASVRDIGLGDLPYSGPTAALTDVWRALRASMRSVLEQTSLADVASGALPEHVASMAGDYLDQEHKRGHYRAGSNGLRPS</sequence>
<dbReference type="Pfam" id="PF02082">
    <property type="entry name" value="Rrf2"/>
    <property type="match status" value="1"/>
</dbReference>
<dbReference type="InterPro" id="IPR000944">
    <property type="entry name" value="Tscrpt_reg_Rrf2"/>
</dbReference>
<evidence type="ECO:0000256" key="1">
    <source>
        <dbReference type="ARBA" id="ARBA00023125"/>
    </source>
</evidence>
<dbReference type="GO" id="GO:0003700">
    <property type="term" value="F:DNA-binding transcription factor activity"/>
    <property type="evidence" value="ECO:0007669"/>
    <property type="project" value="TreeGrafter"/>
</dbReference>
<dbReference type="GO" id="GO:0005829">
    <property type="term" value="C:cytosol"/>
    <property type="evidence" value="ECO:0007669"/>
    <property type="project" value="TreeGrafter"/>
</dbReference>
<dbReference type="NCBIfam" id="TIGR00738">
    <property type="entry name" value="rrf2_super"/>
    <property type="match status" value="1"/>
</dbReference>
<dbReference type="PROSITE" id="PS01332">
    <property type="entry name" value="HTH_RRF2_1"/>
    <property type="match status" value="1"/>
</dbReference>
<evidence type="ECO:0000313" key="2">
    <source>
        <dbReference type="EMBL" id="BBZ08586.1"/>
    </source>
</evidence>
<dbReference type="PANTHER" id="PTHR33221:SF5">
    <property type="entry name" value="HTH-TYPE TRANSCRIPTIONAL REGULATOR ISCR"/>
    <property type="match status" value="1"/>
</dbReference>
<dbReference type="SUPFAM" id="SSF46785">
    <property type="entry name" value="Winged helix' DNA-binding domain"/>
    <property type="match status" value="1"/>
</dbReference>
<dbReference type="PROSITE" id="PS51197">
    <property type="entry name" value="HTH_RRF2_2"/>
    <property type="match status" value="1"/>
</dbReference>
<dbReference type="KEGG" id="mdr:MDOR_27550"/>
<dbReference type="EMBL" id="AP022605">
    <property type="protein sequence ID" value="BBZ08586.1"/>
    <property type="molecule type" value="Genomic_DNA"/>
</dbReference>
<dbReference type="AlphaFoldDB" id="A0A1X1TI40"/>
<dbReference type="InterPro" id="IPR036390">
    <property type="entry name" value="WH_DNA-bd_sf"/>
</dbReference>
<dbReference type="STRING" id="126673.AWC01_04480"/>
<name>A0A1X1TI40_9MYCO</name>
<dbReference type="Proteomes" id="UP000193564">
    <property type="component" value="Unassembled WGS sequence"/>
</dbReference>
<keyword evidence="1" id="KW-0238">DNA-binding</keyword>
<dbReference type="PANTHER" id="PTHR33221">
    <property type="entry name" value="WINGED HELIX-TURN-HELIX TRANSCRIPTIONAL REGULATOR, RRF2 FAMILY"/>
    <property type="match status" value="1"/>
</dbReference>
<dbReference type="InterPro" id="IPR030489">
    <property type="entry name" value="TR_Rrf2-type_CS"/>
</dbReference>
<dbReference type="Proteomes" id="UP000467201">
    <property type="component" value="Chromosome"/>
</dbReference>
<dbReference type="EMBL" id="LQOS01000014">
    <property type="protein sequence ID" value="ORV44232.1"/>
    <property type="molecule type" value="Genomic_DNA"/>
</dbReference>
<reference evidence="2" key="3">
    <citation type="submission" date="2020-02" db="EMBL/GenBank/DDBJ databases">
        <authorList>
            <person name="Matsumoto Y."/>
            <person name="Motooka D."/>
            <person name="Nakamura S."/>
        </authorList>
    </citation>
    <scope>NUCLEOTIDE SEQUENCE</scope>
    <source>
        <strain evidence="2">JCM 12405</strain>
    </source>
</reference>
<evidence type="ECO:0000313" key="3">
    <source>
        <dbReference type="EMBL" id="ORV44232.1"/>
    </source>
</evidence>
<evidence type="ECO:0000313" key="5">
    <source>
        <dbReference type="Proteomes" id="UP000467201"/>
    </source>
</evidence>
<dbReference type="Gene3D" id="1.10.10.10">
    <property type="entry name" value="Winged helix-like DNA-binding domain superfamily/Winged helix DNA-binding domain"/>
    <property type="match status" value="1"/>
</dbReference>
<accession>A0A1X1TI40</accession>
<evidence type="ECO:0000313" key="4">
    <source>
        <dbReference type="Proteomes" id="UP000193564"/>
    </source>
</evidence>
<dbReference type="GO" id="GO:0003677">
    <property type="term" value="F:DNA binding"/>
    <property type="evidence" value="ECO:0007669"/>
    <property type="project" value="UniProtKB-KW"/>
</dbReference>
<reference evidence="2 5" key="2">
    <citation type="journal article" date="2019" name="Emerg. Microbes Infect.">
        <title>Comprehensive subspecies identification of 175 nontuberculous mycobacteria species based on 7547 genomic profiles.</title>
        <authorList>
            <person name="Matsumoto Y."/>
            <person name="Kinjo T."/>
            <person name="Motooka D."/>
            <person name="Nabeya D."/>
            <person name="Jung N."/>
            <person name="Uechi K."/>
            <person name="Horii T."/>
            <person name="Iida T."/>
            <person name="Fujita J."/>
            <person name="Nakamura S."/>
        </authorList>
    </citation>
    <scope>NUCLEOTIDE SEQUENCE [LARGE SCALE GENOMIC DNA]</scope>
    <source>
        <strain evidence="2 5">JCM 12405</strain>
    </source>
</reference>
<keyword evidence="4" id="KW-1185">Reference proteome</keyword>